<name>A0A4Z2EH60_9TELE</name>
<reference evidence="2 3" key="1">
    <citation type="submission" date="2019-03" db="EMBL/GenBank/DDBJ databases">
        <title>First draft genome of Liparis tanakae, snailfish: a comprehensive survey of snailfish specific genes.</title>
        <authorList>
            <person name="Kim W."/>
            <person name="Song I."/>
            <person name="Jeong J.-H."/>
            <person name="Kim D."/>
            <person name="Kim S."/>
            <person name="Ryu S."/>
            <person name="Song J.Y."/>
            <person name="Lee S.K."/>
        </authorList>
    </citation>
    <scope>NUCLEOTIDE SEQUENCE [LARGE SCALE GENOMIC DNA]</scope>
    <source>
        <tissue evidence="2">Muscle</tissue>
    </source>
</reference>
<feature type="compositionally biased region" description="Polar residues" evidence="1">
    <location>
        <begin position="88"/>
        <end position="98"/>
    </location>
</feature>
<dbReference type="OrthoDB" id="8965022at2759"/>
<organism evidence="2 3">
    <name type="scientific">Liparis tanakae</name>
    <name type="common">Tanaka's snailfish</name>
    <dbReference type="NCBI Taxonomy" id="230148"/>
    <lineage>
        <taxon>Eukaryota</taxon>
        <taxon>Metazoa</taxon>
        <taxon>Chordata</taxon>
        <taxon>Craniata</taxon>
        <taxon>Vertebrata</taxon>
        <taxon>Euteleostomi</taxon>
        <taxon>Actinopterygii</taxon>
        <taxon>Neopterygii</taxon>
        <taxon>Teleostei</taxon>
        <taxon>Neoteleostei</taxon>
        <taxon>Acanthomorphata</taxon>
        <taxon>Eupercaria</taxon>
        <taxon>Perciformes</taxon>
        <taxon>Cottioidei</taxon>
        <taxon>Cottales</taxon>
        <taxon>Liparidae</taxon>
        <taxon>Liparis</taxon>
    </lineage>
</organism>
<accession>A0A4Z2EH60</accession>
<gene>
    <name evidence="2" type="ORF">EYF80_061841</name>
</gene>
<proteinExistence type="predicted"/>
<evidence type="ECO:0000256" key="1">
    <source>
        <dbReference type="SAM" id="MobiDB-lite"/>
    </source>
</evidence>
<dbReference type="AlphaFoldDB" id="A0A4Z2EH60"/>
<evidence type="ECO:0000313" key="3">
    <source>
        <dbReference type="Proteomes" id="UP000314294"/>
    </source>
</evidence>
<dbReference type="EMBL" id="SRLO01007420">
    <property type="protein sequence ID" value="TNN28011.1"/>
    <property type="molecule type" value="Genomic_DNA"/>
</dbReference>
<dbReference type="Proteomes" id="UP000314294">
    <property type="component" value="Unassembled WGS sequence"/>
</dbReference>
<comment type="caution">
    <text evidence="2">The sequence shown here is derived from an EMBL/GenBank/DDBJ whole genome shotgun (WGS) entry which is preliminary data.</text>
</comment>
<keyword evidence="3" id="KW-1185">Reference proteome</keyword>
<feature type="region of interest" description="Disordered" evidence="1">
    <location>
        <begin position="82"/>
        <end position="103"/>
    </location>
</feature>
<protein>
    <submittedName>
        <fullName evidence="2">Uncharacterized protein</fullName>
    </submittedName>
</protein>
<evidence type="ECO:0000313" key="2">
    <source>
        <dbReference type="EMBL" id="TNN28011.1"/>
    </source>
</evidence>
<sequence>MSACVTLQAAPLGSLSSEELQMAAKLGQLGVFLTSMLTHLPAGTVVPVSPAAGLVNSEQQSAGPTLGALTLTLTLTLTLRQTQGPLSSGPQLSTNRSPSGVEAAVEAPIQEPLASESEQLYHMPCHAHPTDTGTFFVGRDFLSNDLLHITNCPAAASAVLTRHKKDRRQGL</sequence>